<dbReference type="GO" id="GO:0016126">
    <property type="term" value="P:sterol biosynthetic process"/>
    <property type="evidence" value="ECO:0007669"/>
    <property type="project" value="TreeGrafter"/>
</dbReference>
<evidence type="ECO:0000313" key="9">
    <source>
        <dbReference type="EMBL" id="CCE83146.1"/>
    </source>
</evidence>
<protein>
    <submittedName>
        <fullName evidence="10">Piso0_003718 protein</fullName>
    </submittedName>
</protein>
<dbReference type="InParanoid" id="G8Y6E7"/>
<sequence length="323" mass="35819">MVPSRADSPMLTDAKLGKTDSVVNLTRSSLYGIYNDNSELNLNKDYDSVDILPSNDRPTVQAQEPEDISHKGSKGRSKPKPQSYVHKVLSVAGKIMVLSLCAFLYNEATKHIHNRHIESSVLSEQPLLMSTIFLSRLVHNVKERVSTPLREVFFLPQDSYADYIVALVLQGSIMGLVHPIMDSILPPTLTKRLLSSNPNNRQAKGNLWNDLLRSLVTFLGISYAVRKVEWSSSLQASMVWSLLNPGLWLLLDGTISGFLSSVAVAGLACVCVYYQDPTMTVDLSSANVPKEPAEMISPWLWVGSFFFCSLIIFGKIGRGLFSR</sequence>
<gene>
    <name evidence="10" type="primary">Piso0_003718</name>
    <name evidence="9" type="ORF">GNLVRS01_PISO0K01044g</name>
    <name evidence="10" type="ORF">GNLVRS01_PISO0L01045g</name>
</gene>
<dbReference type="PANTHER" id="PTHR15301">
    <property type="entry name" value="INSULIN-INDUCED GENE 1"/>
    <property type="match status" value="1"/>
</dbReference>
<dbReference type="EMBL" id="FO082049">
    <property type="protein sequence ID" value="CCE83146.1"/>
    <property type="molecule type" value="Genomic_DNA"/>
</dbReference>
<reference evidence="11" key="2">
    <citation type="journal article" date="2012" name="G3 (Bethesda)">
        <title>Pichia sorbitophila, an interspecies yeast hybrid reveals early steps of genome resolution following polyploidization.</title>
        <authorList>
            <person name="Leh Louis V."/>
            <person name="Despons L."/>
            <person name="Friedrich A."/>
            <person name="Martin T."/>
            <person name="Durrens P."/>
            <person name="Casaregola S."/>
            <person name="Neuveglise C."/>
            <person name="Fairhead C."/>
            <person name="Marck C."/>
            <person name="Cruz J.A."/>
            <person name="Straub M.L."/>
            <person name="Kugler V."/>
            <person name="Sacerdot C."/>
            <person name="Uzunov Z."/>
            <person name="Thierry A."/>
            <person name="Weiss S."/>
            <person name="Bleykasten C."/>
            <person name="De Montigny J."/>
            <person name="Jacques N."/>
            <person name="Jung P."/>
            <person name="Lemaire M."/>
            <person name="Mallet S."/>
            <person name="Morel G."/>
            <person name="Richard G.F."/>
            <person name="Sarkar A."/>
            <person name="Savel G."/>
            <person name="Schacherer J."/>
            <person name="Seret M.L."/>
            <person name="Talla E."/>
            <person name="Samson G."/>
            <person name="Jubin C."/>
            <person name="Poulain J."/>
            <person name="Vacherie B."/>
            <person name="Barbe V."/>
            <person name="Pelletier E."/>
            <person name="Sherman D.J."/>
            <person name="Westhof E."/>
            <person name="Weissenbach J."/>
            <person name="Baret P.V."/>
            <person name="Wincker P."/>
            <person name="Gaillardin C."/>
            <person name="Dujon B."/>
            <person name="Souciet J.L."/>
        </authorList>
    </citation>
    <scope>NUCLEOTIDE SEQUENCE [LARGE SCALE GENOMIC DNA]</scope>
    <source>
        <strain evidence="11">ATCC MYA-4447 / BCRC 22081 / CBS 7064 / NBRC 10061 / NRRL Y-12695</strain>
    </source>
</reference>
<keyword evidence="6 8" id="KW-0472">Membrane</keyword>
<dbReference type="EMBL" id="FO082048">
    <property type="protein sequence ID" value="CCE84177.1"/>
    <property type="molecule type" value="Genomic_DNA"/>
</dbReference>
<evidence type="ECO:0000313" key="10">
    <source>
        <dbReference type="EMBL" id="CCE84177.1"/>
    </source>
</evidence>
<evidence type="ECO:0000256" key="2">
    <source>
        <dbReference type="ARBA" id="ARBA00007475"/>
    </source>
</evidence>
<evidence type="ECO:0000256" key="4">
    <source>
        <dbReference type="ARBA" id="ARBA00022824"/>
    </source>
</evidence>
<keyword evidence="5 8" id="KW-1133">Transmembrane helix</keyword>
<dbReference type="HOGENOM" id="CLU_088332_0_0_1"/>
<dbReference type="Proteomes" id="UP000005222">
    <property type="component" value="Chromosome L"/>
</dbReference>
<dbReference type="GO" id="GO:0005789">
    <property type="term" value="C:endoplasmic reticulum membrane"/>
    <property type="evidence" value="ECO:0007669"/>
    <property type="project" value="UniProtKB-SubCell"/>
</dbReference>
<evidence type="ECO:0000256" key="3">
    <source>
        <dbReference type="ARBA" id="ARBA00022692"/>
    </source>
</evidence>
<keyword evidence="4" id="KW-0256">Endoplasmic reticulum</keyword>
<evidence type="ECO:0000256" key="7">
    <source>
        <dbReference type="SAM" id="MobiDB-lite"/>
    </source>
</evidence>
<evidence type="ECO:0000313" key="11">
    <source>
        <dbReference type="Proteomes" id="UP000005222"/>
    </source>
</evidence>
<evidence type="ECO:0000256" key="8">
    <source>
        <dbReference type="SAM" id="Phobius"/>
    </source>
</evidence>
<keyword evidence="3 8" id="KW-0812">Transmembrane</keyword>
<keyword evidence="11" id="KW-1185">Reference proteome</keyword>
<dbReference type="AlphaFoldDB" id="G8Y6E7"/>
<evidence type="ECO:0000256" key="6">
    <source>
        <dbReference type="ARBA" id="ARBA00023136"/>
    </source>
</evidence>
<feature type="region of interest" description="Disordered" evidence="7">
    <location>
        <begin position="51"/>
        <end position="81"/>
    </location>
</feature>
<dbReference type="InterPro" id="IPR025929">
    <property type="entry name" value="INSIG_fam"/>
</dbReference>
<comment type="similarity">
    <text evidence="2">Belongs to the INSIG family.</text>
</comment>
<dbReference type="eggNOG" id="KOG4363">
    <property type="taxonomic scope" value="Eukaryota"/>
</dbReference>
<evidence type="ECO:0000256" key="1">
    <source>
        <dbReference type="ARBA" id="ARBA00004477"/>
    </source>
</evidence>
<dbReference type="Proteomes" id="UP000005222">
    <property type="component" value="Chromosome K"/>
</dbReference>
<name>G8Y6E7_PICSO</name>
<dbReference type="FunCoup" id="G8Y6E7">
    <property type="interactions" value="98"/>
</dbReference>
<dbReference type="Pfam" id="PF07281">
    <property type="entry name" value="INSIG"/>
    <property type="match status" value="1"/>
</dbReference>
<reference evidence="10" key="1">
    <citation type="submission" date="2011-10" db="EMBL/GenBank/DDBJ databases">
        <authorList>
            <person name="Genoscope - CEA"/>
        </authorList>
    </citation>
    <scope>NUCLEOTIDE SEQUENCE</scope>
</reference>
<dbReference type="STRING" id="559304.G8Y6E7"/>
<dbReference type="PANTHER" id="PTHR15301:SF3">
    <property type="entry name" value="PROTEIN NSG1-RELATED"/>
    <property type="match status" value="1"/>
</dbReference>
<dbReference type="OrthoDB" id="205546at2759"/>
<accession>G8Y6E7</accession>
<proteinExistence type="inferred from homology"/>
<comment type="subcellular location">
    <subcellularLocation>
        <location evidence="1">Endoplasmic reticulum membrane</location>
        <topology evidence="1">Multi-pass membrane protein</topology>
    </subcellularLocation>
</comment>
<feature type="transmembrane region" description="Helical" evidence="8">
    <location>
        <begin position="295"/>
        <end position="313"/>
    </location>
</feature>
<organism evidence="10 11">
    <name type="scientific">Pichia sorbitophila (strain ATCC MYA-4447 / BCRC 22081 / CBS 7064 / NBRC 10061 / NRRL Y-12695)</name>
    <name type="common">Hybrid yeast</name>
    <dbReference type="NCBI Taxonomy" id="559304"/>
    <lineage>
        <taxon>Eukaryota</taxon>
        <taxon>Fungi</taxon>
        <taxon>Dikarya</taxon>
        <taxon>Ascomycota</taxon>
        <taxon>Saccharomycotina</taxon>
        <taxon>Pichiomycetes</taxon>
        <taxon>Debaryomycetaceae</taxon>
        <taxon>Millerozyma</taxon>
    </lineage>
</organism>
<evidence type="ECO:0000256" key="5">
    <source>
        <dbReference type="ARBA" id="ARBA00022989"/>
    </source>
</evidence>